<organism evidence="2 3">
    <name type="scientific">Danaus chrysippus</name>
    <name type="common">African queen</name>
    <dbReference type="NCBI Taxonomy" id="151541"/>
    <lineage>
        <taxon>Eukaryota</taxon>
        <taxon>Metazoa</taxon>
        <taxon>Ecdysozoa</taxon>
        <taxon>Arthropoda</taxon>
        <taxon>Hexapoda</taxon>
        <taxon>Insecta</taxon>
        <taxon>Pterygota</taxon>
        <taxon>Neoptera</taxon>
        <taxon>Endopterygota</taxon>
        <taxon>Lepidoptera</taxon>
        <taxon>Glossata</taxon>
        <taxon>Ditrysia</taxon>
        <taxon>Papilionoidea</taxon>
        <taxon>Nymphalidae</taxon>
        <taxon>Danainae</taxon>
        <taxon>Danaini</taxon>
        <taxon>Danaina</taxon>
        <taxon>Danaus</taxon>
        <taxon>Anosia</taxon>
    </lineage>
</organism>
<sequence length="162" mass="19433">MPPKKKPPKTREEILEQKRIAVQLRYQRLKNDPQKLEEMKEKERLKYQKKKEKGSIKLVKDMSRREHKAAKKTWKERCTKYRQKKRAMKEITNTFVRENTPDSTTGPTLECPAPLRSSENALVEARKKQARKKRAKILKDKDNKIQQYKQKLEKYKKRGGRV</sequence>
<accession>A0A8J2QZA7</accession>
<feature type="compositionally biased region" description="Polar residues" evidence="1">
    <location>
        <begin position="91"/>
        <end position="107"/>
    </location>
</feature>
<evidence type="ECO:0000313" key="3">
    <source>
        <dbReference type="Proteomes" id="UP000789524"/>
    </source>
</evidence>
<protein>
    <submittedName>
        <fullName evidence="2">(African queen) hypothetical protein</fullName>
    </submittedName>
</protein>
<feature type="compositionally biased region" description="Basic and acidic residues" evidence="1">
    <location>
        <begin position="53"/>
        <end position="64"/>
    </location>
</feature>
<gene>
    <name evidence="2" type="ORF">DCHRY22_LOCUS10781</name>
</gene>
<reference evidence="2" key="1">
    <citation type="submission" date="2021-09" db="EMBL/GenBank/DDBJ databases">
        <authorList>
            <person name="Martin H S."/>
        </authorList>
    </citation>
    <scope>NUCLEOTIDE SEQUENCE</scope>
</reference>
<proteinExistence type="predicted"/>
<dbReference type="Proteomes" id="UP000789524">
    <property type="component" value="Unassembled WGS sequence"/>
</dbReference>
<evidence type="ECO:0000313" key="2">
    <source>
        <dbReference type="EMBL" id="CAG9574155.1"/>
    </source>
</evidence>
<dbReference type="EMBL" id="CAKASE010000072">
    <property type="protein sequence ID" value="CAG9574155.1"/>
    <property type="molecule type" value="Genomic_DNA"/>
</dbReference>
<evidence type="ECO:0000256" key="1">
    <source>
        <dbReference type="SAM" id="MobiDB-lite"/>
    </source>
</evidence>
<dbReference type="OrthoDB" id="6375801at2759"/>
<name>A0A8J2QZA7_9NEOP</name>
<feature type="region of interest" description="Disordered" evidence="1">
    <location>
        <begin position="89"/>
        <end position="145"/>
    </location>
</feature>
<dbReference type="AlphaFoldDB" id="A0A8J2QZA7"/>
<comment type="caution">
    <text evidence="2">The sequence shown here is derived from an EMBL/GenBank/DDBJ whole genome shotgun (WGS) entry which is preliminary data.</text>
</comment>
<keyword evidence="3" id="KW-1185">Reference proteome</keyword>
<feature type="region of interest" description="Disordered" evidence="1">
    <location>
        <begin position="42"/>
        <end position="76"/>
    </location>
</feature>